<dbReference type="AlphaFoldDB" id="A0A8J5QKC7"/>
<evidence type="ECO:0000313" key="18">
    <source>
        <dbReference type="Proteomes" id="UP000694255"/>
    </source>
</evidence>
<dbReference type="Pfam" id="PF05206">
    <property type="entry name" value="TRM13"/>
    <property type="match status" value="1"/>
</dbReference>
<comment type="catalytic activity">
    <reaction evidence="14 15">
        <text>adenosine(4) in tRNA(His) + S-adenosyl-L-methionine = 2'-O-methyladenosine(4) in tRNA(His) + S-adenosyl-L-homocysteine + H(+)</text>
        <dbReference type="Rhea" id="RHEA:43196"/>
        <dbReference type="Rhea" id="RHEA-COMP:10401"/>
        <dbReference type="Rhea" id="RHEA-COMP:10402"/>
        <dbReference type="ChEBI" id="CHEBI:15378"/>
        <dbReference type="ChEBI" id="CHEBI:57856"/>
        <dbReference type="ChEBI" id="CHEBI:59789"/>
        <dbReference type="ChEBI" id="CHEBI:74411"/>
        <dbReference type="ChEBI" id="CHEBI:74477"/>
        <dbReference type="EC" id="2.1.1.225"/>
    </reaction>
</comment>
<dbReference type="PANTHER" id="PTHR12998:SF0">
    <property type="entry name" value="TRNA:M(4)X MODIFICATION ENZYME TRM13 HOMOLOG"/>
    <property type="match status" value="1"/>
</dbReference>
<evidence type="ECO:0000256" key="15">
    <source>
        <dbReference type="RuleBase" id="RU367103"/>
    </source>
</evidence>
<evidence type="ECO:0000256" key="12">
    <source>
        <dbReference type="ARBA" id="ARBA00048165"/>
    </source>
</evidence>
<dbReference type="RefSeq" id="XP_049262490.1">
    <property type="nucleotide sequence ID" value="XM_049408208.1"/>
</dbReference>
<dbReference type="InterPro" id="IPR021721">
    <property type="entry name" value="Znf_CCCH-type_TRM13"/>
</dbReference>
<evidence type="ECO:0000256" key="6">
    <source>
        <dbReference type="ARBA" id="ARBA00022679"/>
    </source>
</evidence>
<dbReference type="EC" id="2.1.1.225" evidence="3 15"/>
<feature type="domain" description="CHHC U11-48K-type" evidence="16">
    <location>
        <begin position="59"/>
        <end position="86"/>
    </location>
</feature>
<evidence type="ECO:0000256" key="13">
    <source>
        <dbReference type="ARBA" id="ARBA00048635"/>
    </source>
</evidence>
<evidence type="ECO:0000256" key="7">
    <source>
        <dbReference type="ARBA" id="ARBA00022691"/>
    </source>
</evidence>
<reference evidence="17 18" key="1">
    <citation type="journal article" date="2021" name="DNA Res.">
        <title>Genome analysis of Candida subhashii reveals its hybrid nature and dual mitochondrial genome conformations.</title>
        <authorList>
            <person name="Mixao V."/>
            <person name="Hegedusova E."/>
            <person name="Saus E."/>
            <person name="Pryszcz L.P."/>
            <person name="Cillingova A."/>
            <person name="Nosek J."/>
            <person name="Gabaldon T."/>
        </authorList>
    </citation>
    <scope>NUCLEOTIDE SEQUENCE [LARGE SCALE GENOMIC DNA]</scope>
    <source>
        <strain evidence="17 18">CBS 10753</strain>
    </source>
</reference>
<organism evidence="17 18">
    <name type="scientific">[Candida] subhashii</name>
    <dbReference type="NCBI Taxonomy" id="561895"/>
    <lineage>
        <taxon>Eukaryota</taxon>
        <taxon>Fungi</taxon>
        <taxon>Dikarya</taxon>
        <taxon>Ascomycota</taxon>
        <taxon>Saccharomycotina</taxon>
        <taxon>Pichiomycetes</taxon>
        <taxon>Debaryomycetaceae</taxon>
        <taxon>Spathaspora</taxon>
    </lineage>
</organism>
<dbReference type="InterPro" id="IPR022776">
    <property type="entry name" value="TRM13/UPF0224_CHHC_Znf_dom"/>
</dbReference>
<keyword evidence="11 15" id="KW-0862">Zinc</keyword>
<dbReference type="GeneID" id="73471067"/>
<evidence type="ECO:0000256" key="11">
    <source>
        <dbReference type="ARBA" id="ARBA00022833"/>
    </source>
</evidence>
<evidence type="ECO:0000256" key="10">
    <source>
        <dbReference type="ARBA" id="ARBA00022771"/>
    </source>
</evidence>
<keyword evidence="8 15" id="KW-0819">tRNA processing</keyword>
<dbReference type="Proteomes" id="UP000694255">
    <property type="component" value="Unassembled WGS sequence"/>
</dbReference>
<evidence type="ECO:0000313" key="17">
    <source>
        <dbReference type="EMBL" id="KAG7662257.1"/>
    </source>
</evidence>
<dbReference type="OrthoDB" id="258806at2759"/>
<keyword evidence="9 15" id="KW-0479">Metal-binding</keyword>
<dbReference type="InterPro" id="IPR007871">
    <property type="entry name" value="Methyltransferase_TRM13"/>
</dbReference>
<dbReference type="Pfam" id="PF05253">
    <property type="entry name" value="zf-U11-48K"/>
    <property type="match status" value="1"/>
</dbReference>
<comment type="catalytic activity">
    <reaction evidence="13 15">
        <text>cytidine(4) in tRNA(Gly)(GCC) + S-adenosyl-L-methionine = 2'-O-methylcytidine(4) in tRNA(Gly)(GCC) + S-adenosyl-L-homocysteine + H(+)</text>
        <dbReference type="Rhea" id="RHEA:43192"/>
        <dbReference type="Rhea" id="RHEA-COMP:10399"/>
        <dbReference type="Rhea" id="RHEA-COMP:10400"/>
        <dbReference type="ChEBI" id="CHEBI:15378"/>
        <dbReference type="ChEBI" id="CHEBI:57856"/>
        <dbReference type="ChEBI" id="CHEBI:59789"/>
        <dbReference type="ChEBI" id="CHEBI:74495"/>
        <dbReference type="ChEBI" id="CHEBI:82748"/>
        <dbReference type="EC" id="2.1.1.225"/>
    </reaction>
</comment>
<dbReference type="GO" id="GO:0008270">
    <property type="term" value="F:zinc ion binding"/>
    <property type="evidence" value="ECO:0007669"/>
    <property type="project" value="UniProtKB-KW"/>
</dbReference>
<keyword evidence="6 15" id="KW-0808">Transferase</keyword>
<dbReference type="GO" id="GO:0106050">
    <property type="term" value="F:tRNA 2'-O-methyltransferase activity"/>
    <property type="evidence" value="ECO:0007669"/>
    <property type="project" value="UniProtKB-UniRule"/>
</dbReference>
<protein>
    <recommendedName>
        <fullName evidence="4 15">tRNA:m(4)X modification enzyme TRM13</fullName>
        <ecNumber evidence="3 15">2.1.1.225</ecNumber>
    </recommendedName>
</protein>
<name>A0A8J5QKC7_9ASCO</name>
<sequence>MSETKKRKIEEKKPHVEKLQCEYFLAKKNRRCAMQRKKDQRFCSEHMIHEDNKQTKQERVPCPLDPNHTVWVKELEKHLKKCNAKPKEIPDPWFEMDLNVTLKGISETVEKVESEDDGLDEVALFAKYIPILKSISFEPLQFKISEHKGLDERLEIASRQKHSIQQSSLIGNLKSRNLLSSENFYVEFGCGKGELSRFINLCILQDSTNQNKLQKNDCEKYGYGFIDRGVNRLKVDKRIINDCSDSELKPIIKRTRIDIKDLNLDKFVEDVNPNRIVGISKHLCGAATDLTLKSLVNSTILKSEKFGGLLIAMCCRHACAYDQLLPQSRQYLYDRGFKTLQSFNILKKMVSWAVSSSRPANSAEQQHISGLTFEERAEVGLLARRLIDESRVIAMKLMVGEKLDIDMFWYVQKDITLENVCLAITPAVPAIE</sequence>
<dbReference type="PANTHER" id="PTHR12998">
    <property type="entry name" value="TRNA:M(4)X MODIFICATION ENZYME TRM13 HOMOLOG"/>
    <property type="match status" value="1"/>
</dbReference>
<accession>A0A8J5QKC7</accession>
<evidence type="ECO:0000256" key="9">
    <source>
        <dbReference type="ARBA" id="ARBA00022723"/>
    </source>
</evidence>
<dbReference type="EMBL" id="JAGSYN010000182">
    <property type="protein sequence ID" value="KAG7662257.1"/>
    <property type="molecule type" value="Genomic_DNA"/>
</dbReference>
<dbReference type="GO" id="GO:0030488">
    <property type="term" value="P:tRNA methylation"/>
    <property type="evidence" value="ECO:0007669"/>
    <property type="project" value="InterPro"/>
</dbReference>
<dbReference type="PROSITE" id="PS51800">
    <property type="entry name" value="ZF_CHHC_U11_48K"/>
    <property type="match status" value="1"/>
</dbReference>
<comment type="function">
    <text evidence="1 15">tRNA methylase which 2'-O-methylates cytidine(4) in tRNA(Pro) and tRNA(Gly)(GCC), and adenosine(4) in tRNA(His).</text>
</comment>
<evidence type="ECO:0000256" key="2">
    <source>
        <dbReference type="ARBA" id="ARBA00005265"/>
    </source>
</evidence>
<keyword evidence="10 15" id="KW-0863">Zinc-finger</keyword>
<evidence type="ECO:0000256" key="4">
    <source>
        <dbReference type="ARBA" id="ARBA00015883"/>
    </source>
</evidence>
<evidence type="ECO:0000259" key="16">
    <source>
        <dbReference type="PROSITE" id="PS51800"/>
    </source>
</evidence>
<evidence type="ECO:0000256" key="3">
    <source>
        <dbReference type="ARBA" id="ARBA00012810"/>
    </source>
</evidence>
<keyword evidence="7 15" id="KW-0949">S-adenosyl-L-methionine</keyword>
<keyword evidence="5 15" id="KW-0489">Methyltransferase</keyword>
<dbReference type="Pfam" id="PF11722">
    <property type="entry name" value="zf-TRM13_CCCH"/>
    <property type="match status" value="1"/>
</dbReference>
<evidence type="ECO:0000256" key="14">
    <source>
        <dbReference type="ARBA" id="ARBA00049393"/>
    </source>
</evidence>
<comment type="catalytic activity">
    <reaction evidence="12 15">
        <text>cytidine(4) in tRNA(Pro) + S-adenosyl-L-methionine = 2'-O-methylcytidine(4) in tRNA(Pro) + S-adenosyl-L-homocysteine + H(+)</text>
        <dbReference type="Rhea" id="RHEA:32767"/>
        <dbReference type="Rhea" id="RHEA-COMP:10397"/>
        <dbReference type="Rhea" id="RHEA-COMP:10398"/>
        <dbReference type="ChEBI" id="CHEBI:15378"/>
        <dbReference type="ChEBI" id="CHEBI:57856"/>
        <dbReference type="ChEBI" id="CHEBI:59789"/>
        <dbReference type="ChEBI" id="CHEBI:74495"/>
        <dbReference type="ChEBI" id="CHEBI:82748"/>
        <dbReference type="EC" id="2.1.1.225"/>
    </reaction>
</comment>
<keyword evidence="18" id="KW-1185">Reference proteome</keyword>
<dbReference type="InterPro" id="IPR039044">
    <property type="entry name" value="Trm13"/>
</dbReference>
<comment type="similarity">
    <text evidence="2 15">Belongs to the methyltransferase TRM13 family.</text>
</comment>
<comment type="caution">
    <text evidence="17">The sequence shown here is derived from an EMBL/GenBank/DDBJ whole genome shotgun (WGS) entry which is preliminary data.</text>
</comment>
<evidence type="ECO:0000256" key="1">
    <source>
        <dbReference type="ARBA" id="ARBA00002267"/>
    </source>
</evidence>
<evidence type="ECO:0000256" key="5">
    <source>
        <dbReference type="ARBA" id="ARBA00022603"/>
    </source>
</evidence>
<evidence type="ECO:0000256" key="8">
    <source>
        <dbReference type="ARBA" id="ARBA00022694"/>
    </source>
</evidence>
<gene>
    <name evidence="17" type="ORF">J8A68_004267</name>
</gene>
<proteinExistence type="inferred from homology"/>